<dbReference type="KEGG" id="vfa:MM35RIKEN_02140"/>
<dbReference type="GO" id="GO:0005506">
    <property type="term" value="F:iron ion binding"/>
    <property type="evidence" value="ECO:0007669"/>
    <property type="project" value="InterPro"/>
</dbReference>
<dbReference type="PANTHER" id="PTHR43717:SF1">
    <property type="entry name" value="ANAEROBIC NITRIC OXIDE REDUCTASE FLAVORUBREDOXIN"/>
    <property type="match status" value="1"/>
</dbReference>
<dbReference type="Pfam" id="PF21349">
    <property type="entry name" value="RUBY_RBDX"/>
    <property type="match status" value="1"/>
</dbReference>
<gene>
    <name evidence="5" type="ORF">MM35RIKEN_02140</name>
</gene>
<feature type="domain" description="Rubredoxin-like" evidence="4">
    <location>
        <begin position="410"/>
        <end position="446"/>
    </location>
</feature>
<dbReference type="Gene3D" id="3.40.50.360">
    <property type="match status" value="1"/>
</dbReference>
<dbReference type="InterPro" id="IPR008254">
    <property type="entry name" value="Flavodoxin/NO_synth"/>
</dbReference>
<dbReference type="InterPro" id="IPR036866">
    <property type="entry name" value="RibonucZ/Hydroxyglut_hydro"/>
</dbReference>
<dbReference type="PANTHER" id="PTHR43717">
    <property type="entry name" value="ANAEROBIC NITRIC OXIDE REDUCTASE FLAVORUBREDOXIN"/>
    <property type="match status" value="1"/>
</dbReference>
<dbReference type="PIRSF" id="PIRSF005243">
    <property type="entry name" value="ROO"/>
    <property type="match status" value="1"/>
</dbReference>
<dbReference type="SUPFAM" id="SSF56281">
    <property type="entry name" value="Metallo-hydrolase/oxidoreductase"/>
    <property type="match status" value="1"/>
</dbReference>
<dbReference type="EMBL" id="AP023415">
    <property type="protein sequence ID" value="BCK78022.1"/>
    <property type="molecule type" value="Genomic_DNA"/>
</dbReference>
<dbReference type="GO" id="GO:0009055">
    <property type="term" value="F:electron transfer activity"/>
    <property type="evidence" value="ECO:0007669"/>
    <property type="project" value="InterPro"/>
</dbReference>
<organism evidence="5 6">
    <name type="scientific">Vescimonas fastidiosa</name>
    <dbReference type="NCBI Taxonomy" id="2714353"/>
    <lineage>
        <taxon>Bacteria</taxon>
        <taxon>Bacillati</taxon>
        <taxon>Bacillota</taxon>
        <taxon>Clostridia</taxon>
        <taxon>Eubacteriales</taxon>
        <taxon>Oscillospiraceae</taxon>
        <taxon>Vescimonas</taxon>
    </lineage>
</organism>
<dbReference type="Gene3D" id="2.20.28.10">
    <property type="match status" value="1"/>
</dbReference>
<evidence type="ECO:0000313" key="6">
    <source>
        <dbReference type="Proteomes" id="UP000681343"/>
    </source>
</evidence>
<dbReference type="RefSeq" id="WP_212818562.1">
    <property type="nucleotide sequence ID" value="NZ_AP023415.1"/>
</dbReference>
<dbReference type="Pfam" id="PF19583">
    <property type="entry name" value="ODP"/>
    <property type="match status" value="1"/>
</dbReference>
<dbReference type="GO" id="GO:0010181">
    <property type="term" value="F:FMN binding"/>
    <property type="evidence" value="ECO:0007669"/>
    <property type="project" value="InterPro"/>
</dbReference>
<keyword evidence="6" id="KW-1185">Reference proteome</keyword>
<comment type="cofactor">
    <cofactor evidence="1">
        <name>Fe(3+)</name>
        <dbReference type="ChEBI" id="CHEBI:29034"/>
    </cofactor>
</comment>
<dbReference type="CDD" id="cd07709">
    <property type="entry name" value="flavodiiron_proteins_MBL-fold"/>
    <property type="match status" value="1"/>
</dbReference>
<dbReference type="PROSITE" id="PS50902">
    <property type="entry name" value="FLAVODOXIN_LIKE"/>
    <property type="match status" value="1"/>
</dbReference>
<evidence type="ECO:0000256" key="1">
    <source>
        <dbReference type="ARBA" id="ARBA00001965"/>
    </source>
</evidence>
<dbReference type="SUPFAM" id="SSF57802">
    <property type="entry name" value="Rubredoxin-like"/>
    <property type="match status" value="1"/>
</dbReference>
<dbReference type="AlphaFoldDB" id="A0A810PV83"/>
<evidence type="ECO:0000256" key="2">
    <source>
        <dbReference type="ARBA" id="ARBA00007121"/>
    </source>
</evidence>
<feature type="domain" description="Flavodoxin-like" evidence="3">
    <location>
        <begin position="256"/>
        <end position="394"/>
    </location>
</feature>
<dbReference type="InterPro" id="IPR045761">
    <property type="entry name" value="ODP_dom"/>
</dbReference>
<name>A0A810PV83_9FIRM</name>
<evidence type="ECO:0000259" key="3">
    <source>
        <dbReference type="PROSITE" id="PS50902"/>
    </source>
</evidence>
<accession>A0A810PV83</accession>
<dbReference type="InterPro" id="IPR048574">
    <property type="entry name" value="RUBY_RBDX"/>
</dbReference>
<dbReference type="InterPro" id="IPR029039">
    <property type="entry name" value="Flavoprotein-like_sf"/>
</dbReference>
<evidence type="ECO:0000259" key="4">
    <source>
        <dbReference type="PROSITE" id="PS50903"/>
    </source>
</evidence>
<dbReference type="InterPro" id="IPR001279">
    <property type="entry name" value="Metallo-B-lactamas"/>
</dbReference>
<comment type="similarity">
    <text evidence="2">In the N-terminal section; belongs to the zinc metallo-hydrolase group 3 family.</text>
</comment>
<dbReference type="SUPFAM" id="SSF52218">
    <property type="entry name" value="Flavoproteins"/>
    <property type="match status" value="1"/>
</dbReference>
<dbReference type="Proteomes" id="UP000681343">
    <property type="component" value="Chromosome"/>
</dbReference>
<proteinExistence type="inferred from homology"/>
<dbReference type="InterPro" id="IPR016440">
    <property type="entry name" value="Rubredoxin-O_OxRdtase"/>
</dbReference>
<dbReference type="GO" id="GO:0016651">
    <property type="term" value="F:oxidoreductase activity, acting on NAD(P)H"/>
    <property type="evidence" value="ECO:0007669"/>
    <property type="project" value="UniProtKB-ARBA"/>
</dbReference>
<dbReference type="PROSITE" id="PS50903">
    <property type="entry name" value="RUBREDOXIN_LIKE"/>
    <property type="match status" value="1"/>
</dbReference>
<sequence length="446" mass="50363">MYCVRKVNDDYTWIGADSRRLAVFEGVFGVPEGVSYNSYLLLDEKTVLFDTVDAQVIHQFRENLYHALDGRTLDYIVVHHMEPDHTAELEDMVLRFPNVQILCTAMAKTMIGQFFGHVYDDRIRVCKEGDTLCTGRHTLQFVAAPMVHWPEVMMTYDRTDKLLLSADAFGCFGALNGHLFADEVDFDRDCLDECRRYYTNIVGKYGPQVKAVLDKAAKLDIAMLLPLHGFVWRKDLDYILHKHLLWSTYQPEVQGVLIAYASIYGDTESAANILACRLAEQGVPVTMRDTSVVPLSSIVSDAFKYSHIVLASATYNMGVFICMEQLLHDLAAHKLANRRYAILENGSWSPAAGKGMEQIIEPLHWEKVSDTLTVKSALRPDQVLQLDTLADLLAKDVRRAEEKEEKPAGGKRYVCKVCGYVYEGDTLPEDYKCPLCGAGPQYFAEQ</sequence>
<dbReference type="Gene3D" id="3.60.15.10">
    <property type="entry name" value="Ribonuclease Z/Hydroxyacylglutathione hydrolase-like"/>
    <property type="match status" value="1"/>
</dbReference>
<reference evidence="5" key="1">
    <citation type="submission" date="2020-09" db="EMBL/GenBank/DDBJ databases">
        <title>New species isolated from human feces.</title>
        <authorList>
            <person name="Kitahara M."/>
            <person name="Shigeno Y."/>
            <person name="Shime M."/>
            <person name="Matsumoto Y."/>
            <person name="Nakamura S."/>
            <person name="Motooka D."/>
            <person name="Fukuoka S."/>
            <person name="Nishikawa H."/>
            <person name="Benno Y."/>
        </authorList>
    </citation>
    <scope>NUCLEOTIDE SEQUENCE</scope>
    <source>
        <strain evidence="5">MM35</strain>
    </source>
</reference>
<evidence type="ECO:0000313" key="5">
    <source>
        <dbReference type="EMBL" id="BCK78022.1"/>
    </source>
</evidence>
<protein>
    <submittedName>
        <fullName evidence="5">FprA family A-type flavoprotein</fullName>
    </submittedName>
</protein>
<dbReference type="InterPro" id="IPR024934">
    <property type="entry name" value="Rubredoxin-like_dom"/>
</dbReference>
<dbReference type="SMART" id="SM00849">
    <property type="entry name" value="Lactamase_B"/>
    <property type="match status" value="1"/>
</dbReference>